<evidence type="ECO:0000313" key="10">
    <source>
        <dbReference type="Proteomes" id="UP000602653"/>
    </source>
</evidence>
<evidence type="ECO:0000256" key="8">
    <source>
        <dbReference type="ARBA" id="ARBA00031559"/>
    </source>
</evidence>
<organism evidence="9 10">
    <name type="scientific">Arcanobacterium phocisimile</name>
    <dbReference type="NCBI Taxonomy" id="1302235"/>
    <lineage>
        <taxon>Bacteria</taxon>
        <taxon>Bacillati</taxon>
        <taxon>Actinomycetota</taxon>
        <taxon>Actinomycetes</taxon>
        <taxon>Actinomycetales</taxon>
        <taxon>Actinomycetaceae</taxon>
        <taxon>Arcanobacterium</taxon>
    </lineage>
</organism>
<accession>A0ABX7IFA6</accession>
<evidence type="ECO:0000256" key="1">
    <source>
        <dbReference type="ARBA" id="ARBA00006641"/>
    </source>
</evidence>
<reference evidence="9 10" key="1">
    <citation type="submission" date="2021-02" db="EMBL/GenBank/DDBJ databases">
        <title>Complete Genome Sequence of Arcanobacterium phocisimile strain DSM 26142T from a harbour seal.</title>
        <authorList>
            <person name="Borowiak M."/>
            <person name="Alssahen M."/>
            <person name="Malorny B."/>
            <person name="Laemmler C."/>
            <person name="Siebert U."/>
            <person name="Ploetz M."/>
            <person name="Abdulmawjood A."/>
        </authorList>
    </citation>
    <scope>NUCLEOTIDE SEQUENCE [LARGE SCALE GENOMIC DNA]</scope>
    <source>
        <strain evidence="9 10">DSM 26142</strain>
    </source>
</reference>
<keyword evidence="10" id="KW-1185">Reference proteome</keyword>
<evidence type="ECO:0000256" key="4">
    <source>
        <dbReference type="ARBA" id="ARBA00022670"/>
    </source>
</evidence>
<keyword evidence="6" id="KW-0788">Thiol protease</keyword>
<dbReference type="InterPro" id="IPR016125">
    <property type="entry name" value="Peptidase_C15-like"/>
</dbReference>
<dbReference type="PRINTS" id="PR00706">
    <property type="entry name" value="PYROGLUPTASE"/>
</dbReference>
<dbReference type="PANTHER" id="PTHR23402:SF1">
    <property type="entry name" value="PYROGLUTAMYL-PEPTIDASE I"/>
    <property type="match status" value="1"/>
</dbReference>
<dbReference type="SUPFAM" id="SSF53182">
    <property type="entry name" value="Pyrrolidone carboxyl peptidase (pyroglutamate aminopeptidase)"/>
    <property type="match status" value="1"/>
</dbReference>
<keyword evidence="5" id="KW-0378">Hydrolase</keyword>
<dbReference type="PIRSF" id="PIRSF015592">
    <property type="entry name" value="Prld-crbxl_pptds"/>
    <property type="match status" value="1"/>
</dbReference>
<keyword evidence="3" id="KW-0963">Cytoplasm</keyword>
<sequence length="214" mass="23133">MRILVTGFEPFGNDVENASWEAVSRLPSQIETTGSNVEIFRRMLPVEFNHGREKLREFIVDTRPDAVVCVGEAGRRVDITPETTAVNSARAAIADNSGYLATGEALDAGPRVIDSRLPNEHIANTLADAGYPVSLSHDAGQYVCNAVFRASLTHFAGPAGFIHVPAVRSQGVATVGRETDAHTSVEKVLDRQRLTFDDLAQALILVCKTVAEYA</sequence>
<dbReference type="InterPro" id="IPR036440">
    <property type="entry name" value="Peptidase_C15-like_sf"/>
</dbReference>
<dbReference type="InterPro" id="IPR000816">
    <property type="entry name" value="Peptidase_C15"/>
</dbReference>
<dbReference type="Pfam" id="PF01470">
    <property type="entry name" value="Peptidase_C15"/>
    <property type="match status" value="1"/>
</dbReference>
<evidence type="ECO:0000256" key="3">
    <source>
        <dbReference type="ARBA" id="ARBA00022490"/>
    </source>
</evidence>
<name>A0ABX7IFA6_9ACTO</name>
<dbReference type="PANTHER" id="PTHR23402">
    <property type="entry name" value="PROTEASE FAMILY C15 PYROGLUTAMYL-PEPTIDASE I-RELATED"/>
    <property type="match status" value="1"/>
</dbReference>
<dbReference type="CDD" id="cd00501">
    <property type="entry name" value="Peptidase_C15"/>
    <property type="match status" value="1"/>
</dbReference>
<gene>
    <name evidence="9" type="ORF">JTE88_05200</name>
</gene>
<protein>
    <recommendedName>
        <fullName evidence="2">Pyrrolidone-carboxylate peptidase</fullName>
    </recommendedName>
    <alternativeName>
        <fullName evidence="7">5-oxoprolyl-peptidase</fullName>
    </alternativeName>
    <alternativeName>
        <fullName evidence="8">Pyroglutamyl-peptidase I</fullName>
    </alternativeName>
</protein>
<comment type="similarity">
    <text evidence="1">Belongs to the peptidase C15 family.</text>
</comment>
<evidence type="ECO:0000313" key="9">
    <source>
        <dbReference type="EMBL" id="QRV01512.1"/>
    </source>
</evidence>
<dbReference type="Gene3D" id="3.40.630.20">
    <property type="entry name" value="Peptidase C15, pyroglutamyl peptidase I-like"/>
    <property type="match status" value="1"/>
</dbReference>
<evidence type="ECO:0000256" key="6">
    <source>
        <dbReference type="ARBA" id="ARBA00022807"/>
    </source>
</evidence>
<dbReference type="Proteomes" id="UP000602653">
    <property type="component" value="Chromosome"/>
</dbReference>
<dbReference type="EMBL" id="CP070228">
    <property type="protein sequence ID" value="QRV01512.1"/>
    <property type="molecule type" value="Genomic_DNA"/>
</dbReference>
<dbReference type="RefSeq" id="WP_204423225.1">
    <property type="nucleotide sequence ID" value="NZ_CP070228.1"/>
</dbReference>
<evidence type="ECO:0000256" key="2">
    <source>
        <dbReference type="ARBA" id="ARBA00019191"/>
    </source>
</evidence>
<evidence type="ECO:0000256" key="7">
    <source>
        <dbReference type="ARBA" id="ARBA00030836"/>
    </source>
</evidence>
<proteinExistence type="inferred from homology"/>
<keyword evidence="4" id="KW-0645">Protease</keyword>
<evidence type="ECO:0000256" key="5">
    <source>
        <dbReference type="ARBA" id="ARBA00022801"/>
    </source>
</evidence>